<dbReference type="RefSeq" id="WP_249280185.1">
    <property type="nucleotide sequence ID" value="NZ_JACRSS010000002.1"/>
</dbReference>
<reference evidence="1" key="1">
    <citation type="submission" date="2020-08" db="EMBL/GenBank/DDBJ databases">
        <title>Genome public.</title>
        <authorList>
            <person name="Liu C."/>
            <person name="Sun Q."/>
        </authorList>
    </citation>
    <scope>NUCLEOTIDE SEQUENCE</scope>
    <source>
        <strain evidence="1">NSJ-63</strain>
    </source>
</reference>
<gene>
    <name evidence="1" type="ORF">H8693_05660</name>
</gene>
<dbReference type="AlphaFoldDB" id="A0A926DGQ0"/>
<dbReference type="Pfam" id="PF18975">
    <property type="entry name" value="DUF5711"/>
    <property type="match status" value="1"/>
</dbReference>
<accession>A0A926DGQ0</accession>
<dbReference type="InterPro" id="IPR043765">
    <property type="entry name" value="DUF5711"/>
</dbReference>
<dbReference type="EMBL" id="JACRSS010000002">
    <property type="protein sequence ID" value="MBC8538418.1"/>
    <property type="molecule type" value="Genomic_DNA"/>
</dbReference>
<organism evidence="1 2">
    <name type="scientific">Guopingia tenuis</name>
    <dbReference type="NCBI Taxonomy" id="2763656"/>
    <lineage>
        <taxon>Bacteria</taxon>
        <taxon>Bacillati</taxon>
        <taxon>Bacillota</taxon>
        <taxon>Clostridia</taxon>
        <taxon>Christensenellales</taxon>
        <taxon>Christensenellaceae</taxon>
        <taxon>Guopingia</taxon>
    </lineage>
</organism>
<dbReference type="Proteomes" id="UP000617951">
    <property type="component" value="Unassembled WGS sequence"/>
</dbReference>
<evidence type="ECO:0000313" key="2">
    <source>
        <dbReference type="Proteomes" id="UP000617951"/>
    </source>
</evidence>
<dbReference type="SUPFAM" id="SSF63829">
    <property type="entry name" value="Calcium-dependent phosphotriesterase"/>
    <property type="match status" value="1"/>
</dbReference>
<keyword evidence="2" id="KW-1185">Reference proteome</keyword>
<name>A0A926DGQ0_9FIRM</name>
<sequence>MAYSERQSYRVRRHRRRFGLRRWLFLGGGVLALAALVFLFLLLFTNVFQAPPQFLALPVSPGTKVLEQDGCLYYLTGTTLNCTDKKGETLWTTKFSAGQQDLAVSSKLICLYNESSATVIDTQKNPLFTVPQSDFQIMDVVCGNSSLAMLCKIDENGTAHEYIRIFDTSGAEINRVDLKTSEALKFGFSGDGDNLWYLTLDTTGVYPISQITTLVPTQNSLTGLYSIYDELVSDVRFLGTEMYVAGTTYLASYDTIQQTKTEDTLIYGTKCVAVCESGDDILFAFAPRSTSDGSEYTVRLLSKSGVDTLLQLPDGILHFALSRNYVYCYSADTVYVYKTSGEFVKTIPLDFTLTGVTPLTDSTVLLRTETALYVMNLD</sequence>
<comment type="caution">
    <text evidence="1">The sequence shown here is derived from an EMBL/GenBank/DDBJ whole genome shotgun (WGS) entry which is preliminary data.</text>
</comment>
<evidence type="ECO:0000313" key="1">
    <source>
        <dbReference type="EMBL" id="MBC8538418.1"/>
    </source>
</evidence>
<protein>
    <submittedName>
        <fullName evidence="1">Uncharacterized protein</fullName>
    </submittedName>
</protein>
<proteinExistence type="predicted"/>